<comment type="caution">
    <text evidence="8">The sequence shown here is derived from an EMBL/GenBank/DDBJ whole genome shotgun (WGS) entry which is preliminary data.</text>
</comment>
<evidence type="ECO:0000256" key="5">
    <source>
        <dbReference type="ARBA" id="ARBA00023274"/>
    </source>
</evidence>
<comment type="subcellular location">
    <subcellularLocation>
        <location evidence="1">Mitochondrion</location>
    </subcellularLocation>
</comment>
<proteinExistence type="inferred from homology"/>
<dbReference type="PANTHER" id="PTHR13477:SF0">
    <property type="entry name" value="LARGE RIBOSOMAL SUBUNIT PROTEIN ML49"/>
    <property type="match status" value="1"/>
</dbReference>
<dbReference type="GO" id="GO:0005762">
    <property type="term" value="C:mitochondrial large ribosomal subunit"/>
    <property type="evidence" value="ECO:0007669"/>
    <property type="project" value="TreeGrafter"/>
</dbReference>
<dbReference type="AlphaFoldDB" id="A0AAN8S7U9"/>
<dbReference type="FunFam" id="3.30.780.10:FF:000009">
    <property type="entry name" value="39S ribosomal protein L49, mitochondrial"/>
    <property type="match status" value="1"/>
</dbReference>
<dbReference type="EMBL" id="JAWJWE010000039">
    <property type="protein sequence ID" value="KAK6621076.1"/>
    <property type="molecule type" value="Genomic_DNA"/>
</dbReference>
<dbReference type="Gene3D" id="3.30.780.10">
    <property type="entry name" value="SUI1-like domain"/>
    <property type="match status" value="1"/>
</dbReference>
<dbReference type="Proteomes" id="UP001372834">
    <property type="component" value="Unassembled WGS sequence"/>
</dbReference>
<evidence type="ECO:0000256" key="3">
    <source>
        <dbReference type="ARBA" id="ARBA00022980"/>
    </source>
</evidence>
<dbReference type="Pfam" id="PF05046">
    <property type="entry name" value="Img2"/>
    <property type="match status" value="1"/>
</dbReference>
<evidence type="ECO:0000313" key="8">
    <source>
        <dbReference type="EMBL" id="KAK6621076.1"/>
    </source>
</evidence>
<keyword evidence="4" id="KW-0496">Mitochondrion</keyword>
<organism evidence="8 9">
    <name type="scientific">Polyplax serrata</name>
    <name type="common">Common mouse louse</name>
    <dbReference type="NCBI Taxonomy" id="468196"/>
    <lineage>
        <taxon>Eukaryota</taxon>
        <taxon>Metazoa</taxon>
        <taxon>Ecdysozoa</taxon>
        <taxon>Arthropoda</taxon>
        <taxon>Hexapoda</taxon>
        <taxon>Insecta</taxon>
        <taxon>Pterygota</taxon>
        <taxon>Neoptera</taxon>
        <taxon>Paraneoptera</taxon>
        <taxon>Psocodea</taxon>
        <taxon>Troctomorpha</taxon>
        <taxon>Phthiraptera</taxon>
        <taxon>Anoplura</taxon>
        <taxon>Polyplacidae</taxon>
        <taxon>Polyplax</taxon>
    </lineage>
</organism>
<name>A0AAN8S7U9_POLSC</name>
<dbReference type="GO" id="GO:0003735">
    <property type="term" value="F:structural constituent of ribosome"/>
    <property type="evidence" value="ECO:0007669"/>
    <property type="project" value="InterPro"/>
</dbReference>
<evidence type="ECO:0000256" key="4">
    <source>
        <dbReference type="ARBA" id="ARBA00023128"/>
    </source>
</evidence>
<evidence type="ECO:0000313" key="9">
    <source>
        <dbReference type="Proteomes" id="UP001372834"/>
    </source>
</evidence>
<dbReference type="PANTHER" id="PTHR13477">
    <property type="entry name" value="MITOCHONDRIAL 39S RIBOSOMAL PROTEIN L49"/>
    <property type="match status" value="1"/>
</dbReference>
<evidence type="ECO:0000256" key="1">
    <source>
        <dbReference type="ARBA" id="ARBA00004173"/>
    </source>
</evidence>
<accession>A0AAN8S7U9</accession>
<evidence type="ECO:0000256" key="6">
    <source>
        <dbReference type="ARBA" id="ARBA00035191"/>
    </source>
</evidence>
<reference evidence="8 9" key="1">
    <citation type="submission" date="2023-10" db="EMBL/GenBank/DDBJ databases">
        <title>Genomes of two closely related lineages of the louse Polyplax serrata with different host specificities.</title>
        <authorList>
            <person name="Martinu J."/>
            <person name="Tarabai H."/>
            <person name="Stefka J."/>
            <person name="Hypsa V."/>
        </authorList>
    </citation>
    <scope>NUCLEOTIDE SEQUENCE [LARGE SCALE GENOMIC DNA]</scope>
    <source>
        <strain evidence="8">HR10_N</strain>
    </source>
</reference>
<protein>
    <recommendedName>
        <fullName evidence="6">Large ribosomal subunit protein mL49</fullName>
    </recommendedName>
    <alternativeName>
        <fullName evidence="7">39S ribosomal protein L49, mitochondrial</fullName>
    </alternativeName>
</protein>
<evidence type="ECO:0000256" key="7">
    <source>
        <dbReference type="ARBA" id="ARBA00035545"/>
    </source>
</evidence>
<dbReference type="GO" id="GO:0006412">
    <property type="term" value="P:translation"/>
    <property type="evidence" value="ECO:0007669"/>
    <property type="project" value="InterPro"/>
</dbReference>
<dbReference type="InterPro" id="IPR007740">
    <property type="entry name" value="Ribosomal_mL49"/>
</dbReference>
<keyword evidence="5" id="KW-0687">Ribonucleoprotein</keyword>
<keyword evidence="3" id="KW-0689">Ribosomal protein</keyword>
<comment type="similarity">
    <text evidence="2">Belongs to the mitochondrion-specific ribosomal protein mL49 family.</text>
</comment>
<sequence>MAAFTSGVSRVLLGLEANPVKGFLQQQRILINSRRSNFFFRHLGETTQHNENYEYEVSKDPKEWAIVEKLLPLTTVPVPEIKSHYPSGWRPMKEEALKLPYFVERTRNYMLPVFLHTSRKTFETKTSISKIHGDFWGLFEDLEKHLEEQLGEKILSYAQEGNGKIFFKGDVVYHVEQWLLKKGF</sequence>
<evidence type="ECO:0000256" key="2">
    <source>
        <dbReference type="ARBA" id="ARBA00005677"/>
    </source>
</evidence>
<gene>
    <name evidence="8" type="ORF">RUM43_011382</name>
</gene>